<dbReference type="Proteomes" id="UP000275652">
    <property type="component" value="Unassembled WGS sequence"/>
</dbReference>
<dbReference type="InterPro" id="IPR059000">
    <property type="entry name" value="ATPase_P-type_domA"/>
</dbReference>
<organism evidence="9 10">
    <name type="scientific">Aphanomyces astaci</name>
    <name type="common">Crayfish plague agent</name>
    <dbReference type="NCBI Taxonomy" id="112090"/>
    <lineage>
        <taxon>Eukaryota</taxon>
        <taxon>Sar</taxon>
        <taxon>Stramenopiles</taxon>
        <taxon>Oomycota</taxon>
        <taxon>Saprolegniomycetes</taxon>
        <taxon>Saprolegniales</taxon>
        <taxon>Verrucalvaceae</taxon>
        <taxon>Aphanomyces</taxon>
    </lineage>
</organism>
<dbReference type="GO" id="GO:0000166">
    <property type="term" value="F:nucleotide binding"/>
    <property type="evidence" value="ECO:0007669"/>
    <property type="project" value="InterPro"/>
</dbReference>
<dbReference type="SUPFAM" id="SSF81665">
    <property type="entry name" value="Calcium ATPase, transmembrane domain M"/>
    <property type="match status" value="1"/>
</dbReference>
<dbReference type="AlphaFoldDB" id="A0A9X8E3N8"/>
<dbReference type="Gene3D" id="3.40.1110.10">
    <property type="entry name" value="Calcium-transporting ATPase, cytoplasmic domain N"/>
    <property type="match status" value="1"/>
</dbReference>
<keyword evidence="4 6" id="KW-1133">Transmembrane helix</keyword>
<comment type="subcellular location">
    <subcellularLocation>
        <location evidence="1">Endomembrane system</location>
    </subcellularLocation>
</comment>
<evidence type="ECO:0000256" key="2">
    <source>
        <dbReference type="ARBA" id="ARBA00022448"/>
    </source>
</evidence>
<dbReference type="Pfam" id="PF16209">
    <property type="entry name" value="PhoLip_ATPase_N"/>
    <property type="match status" value="1"/>
</dbReference>
<comment type="caution">
    <text evidence="9">The sequence shown here is derived from an EMBL/GenBank/DDBJ whole genome shotgun (WGS) entry which is preliminary data.</text>
</comment>
<evidence type="ECO:0000313" key="10">
    <source>
        <dbReference type="Proteomes" id="UP000275652"/>
    </source>
</evidence>
<evidence type="ECO:0000256" key="5">
    <source>
        <dbReference type="ARBA" id="ARBA00023136"/>
    </source>
</evidence>
<keyword evidence="2" id="KW-0813">Transport</keyword>
<evidence type="ECO:0000256" key="6">
    <source>
        <dbReference type="SAM" id="Phobius"/>
    </source>
</evidence>
<feature type="transmembrane region" description="Helical" evidence="6">
    <location>
        <begin position="94"/>
        <end position="114"/>
    </location>
</feature>
<feature type="domain" description="P-type ATPase N-terminal" evidence="8">
    <location>
        <begin position="31"/>
        <end position="94"/>
    </location>
</feature>
<dbReference type="GO" id="GO:0140326">
    <property type="term" value="F:ATPase-coupled intramembrane lipid transporter activity"/>
    <property type="evidence" value="ECO:0007669"/>
    <property type="project" value="TreeGrafter"/>
</dbReference>
<sequence length="496" mass="55820">MKLRCKNADVLSTEDQVATNGDDDVEPYRFVYLNNPLENAKLKYIGNTITTSRYTLFSFLPKVLWYQFSKLANAYFLMISVMQCIKRISNTDGFPASLPALTIIVLIDMVFIAMEDYRRHTSDRKTNDIPVHRFDAANGIFEERPSRSLVVGDIIKIFNREVIPADCVILGAFEQNPDQPRGICYVETKSLDGETNLKMRQGVECVYTTLRSDADLAHLHGHVNKDTVKWSNMELRLNRQILYIVALMIVLCVTGASIGTKWNLKNLSLDRNEKAWDRVLTSPTENYFMLCLYYFLLLNSFIPVSLYVSMTSVKFIQAYFMNADVKMYHPDTDTPCQVRTMALNEELGQINYVFTDKTGTLTCNVMEFRKCSIRGISYGVGDTEVGLAAKMRQNVAYDPAHASQTRPVVAPFVNFQDDSIFEASTCPHLALFWEHLAVCHTVMPESASDGTLRLSASSPDEQALVAAAACFGHSFYARSPGEALVQTPSGAVTYKI</sequence>
<evidence type="ECO:0008006" key="11">
    <source>
        <dbReference type="Google" id="ProtNLM"/>
    </source>
</evidence>
<dbReference type="GO" id="GO:0005886">
    <property type="term" value="C:plasma membrane"/>
    <property type="evidence" value="ECO:0007669"/>
    <property type="project" value="TreeGrafter"/>
</dbReference>
<dbReference type="PROSITE" id="PS00154">
    <property type="entry name" value="ATPASE_E1_E2"/>
    <property type="match status" value="1"/>
</dbReference>
<feature type="non-terminal residue" evidence="9">
    <location>
        <position position="496"/>
    </location>
</feature>
<dbReference type="GO" id="GO:0012505">
    <property type="term" value="C:endomembrane system"/>
    <property type="evidence" value="ECO:0007669"/>
    <property type="project" value="UniProtKB-SubCell"/>
</dbReference>
<evidence type="ECO:0000256" key="4">
    <source>
        <dbReference type="ARBA" id="ARBA00022989"/>
    </source>
</evidence>
<dbReference type="SUPFAM" id="SSF81653">
    <property type="entry name" value="Calcium ATPase, transduction domain A"/>
    <property type="match status" value="1"/>
</dbReference>
<dbReference type="InterPro" id="IPR023299">
    <property type="entry name" value="ATPase_P-typ_cyto_dom_N"/>
</dbReference>
<feature type="transmembrane region" description="Helical" evidence="6">
    <location>
        <begin position="63"/>
        <end position="82"/>
    </location>
</feature>
<evidence type="ECO:0000256" key="3">
    <source>
        <dbReference type="ARBA" id="ARBA00022692"/>
    </source>
</evidence>
<dbReference type="InterPro" id="IPR018303">
    <property type="entry name" value="ATPase_P-typ_P_site"/>
</dbReference>
<feature type="transmembrane region" description="Helical" evidence="6">
    <location>
        <begin position="287"/>
        <end position="308"/>
    </location>
</feature>
<dbReference type="Gene3D" id="2.70.150.10">
    <property type="entry name" value="Calcium-transporting ATPase, cytoplasmic transduction domain A"/>
    <property type="match status" value="1"/>
</dbReference>
<name>A0A9X8E3N8_APHAT</name>
<evidence type="ECO:0000259" key="7">
    <source>
        <dbReference type="Pfam" id="PF00122"/>
    </source>
</evidence>
<evidence type="ECO:0000256" key="1">
    <source>
        <dbReference type="ARBA" id="ARBA00004308"/>
    </source>
</evidence>
<keyword evidence="5 6" id="KW-0472">Membrane</keyword>
<dbReference type="Pfam" id="PF00122">
    <property type="entry name" value="E1-E2_ATPase"/>
    <property type="match status" value="1"/>
</dbReference>
<dbReference type="EMBL" id="QUTI01021686">
    <property type="protein sequence ID" value="RLO08428.1"/>
    <property type="molecule type" value="Genomic_DNA"/>
</dbReference>
<protein>
    <recommendedName>
        <fullName evidence="11">Phospholipid-transporting ATPase</fullName>
    </recommendedName>
</protein>
<dbReference type="InterPro" id="IPR032631">
    <property type="entry name" value="P-type_ATPase_N"/>
</dbReference>
<reference evidence="9 10" key="1">
    <citation type="journal article" date="2018" name="J. Invertebr. Pathol.">
        <title>New genotyping method for the causative agent of crayfish plague (Aphanomyces astaci) based on whole genome data.</title>
        <authorList>
            <person name="Minardi D."/>
            <person name="Studholme D.J."/>
            <person name="van der Giezen M."/>
            <person name="Pretto T."/>
            <person name="Oidtmann B."/>
        </authorList>
    </citation>
    <scope>NUCLEOTIDE SEQUENCE [LARGE SCALE GENOMIC DNA]</scope>
    <source>
        <strain evidence="9 10">KB13</strain>
    </source>
</reference>
<keyword evidence="3 6" id="KW-0812">Transmembrane</keyword>
<evidence type="ECO:0000313" key="9">
    <source>
        <dbReference type="EMBL" id="RLO08428.1"/>
    </source>
</evidence>
<dbReference type="GO" id="GO:0045332">
    <property type="term" value="P:phospholipid translocation"/>
    <property type="evidence" value="ECO:0007669"/>
    <property type="project" value="TreeGrafter"/>
</dbReference>
<proteinExistence type="predicted"/>
<feature type="transmembrane region" description="Helical" evidence="6">
    <location>
        <begin position="241"/>
        <end position="259"/>
    </location>
</feature>
<gene>
    <name evidence="9" type="ORF">DYB28_013892</name>
</gene>
<dbReference type="InterPro" id="IPR023298">
    <property type="entry name" value="ATPase_P-typ_TM_dom_sf"/>
</dbReference>
<dbReference type="InterPro" id="IPR008250">
    <property type="entry name" value="ATPase_P-typ_transduc_dom_A_sf"/>
</dbReference>
<evidence type="ECO:0000259" key="8">
    <source>
        <dbReference type="Pfam" id="PF16209"/>
    </source>
</evidence>
<feature type="domain" description="P-type ATPase A" evidence="7">
    <location>
        <begin position="134"/>
        <end position="171"/>
    </location>
</feature>
<dbReference type="PANTHER" id="PTHR24092">
    <property type="entry name" value="PROBABLE PHOSPHOLIPID-TRANSPORTING ATPASE"/>
    <property type="match status" value="1"/>
</dbReference>
<dbReference type="PANTHER" id="PTHR24092:SF180">
    <property type="entry name" value="PHOSPHOLIPID-TRANSPORTING ATPASE DNF1-RELATED"/>
    <property type="match status" value="1"/>
</dbReference>
<accession>A0A9X8E3N8</accession>